<evidence type="ECO:0000256" key="13">
    <source>
        <dbReference type="ARBA" id="ARBA00023268"/>
    </source>
</evidence>
<dbReference type="RefSeq" id="WP_052948263.1">
    <property type="nucleotide sequence ID" value="NZ_BANC01000007.1"/>
</dbReference>
<feature type="binding site" evidence="17">
    <location>
        <begin position="365"/>
        <end position="369"/>
    </location>
    <ligand>
        <name>AMP</name>
        <dbReference type="ChEBI" id="CHEBI:456215"/>
    </ligand>
</feature>
<comment type="cofactor">
    <cofactor evidence="18 19">
        <name>K(+)</name>
        <dbReference type="ChEBI" id="CHEBI:29103"/>
    </cofactor>
    <text evidence="18 19">Binds 1 potassium ion per subunit.</text>
</comment>
<evidence type="ECO:0000259" key="21">
    <source>
        <dbReference type="PROSITE" id="PS51385"/>
    </source>
</evidence>
<dbReference type="PANTHER" id="PTHR12592:SF0">
    <property type="entry name" value="ATP-DEPENDENT (S)-NAD(P)H-HYDRATE DEHYDRATASE"/>
    <property type="match status" value="1"/>
</dbReference>
<keyword evidence="22" id="KW-0418">Kinase</keyword>
<dbReference type="PROSITE" id="PS51385">
    <property type="entry name" value="YJEF_N"/>
    <property type="match status" value="1"/>
</dbReference>
<dbReference type="GO" id="GO:0046496">
    <property type="term" value="P:nicotinamide nucleotide metabolic process"/>
    <property type="evidence" value="ECO:0007669"/>
    <property type="project" value="UniProtKB-UniRule"/>
</dbReference>
<evidence type="ECO:0000259" key="20">
    <source>
        <dbReference type="PROSITE" id="PS51383"/>
    </source>
</evidence>
<evidence type="ECO:0000256" key="11">
    <source>
        <dbReference type="ARBA" id="ARBA00023235"/>
    </source>
</evidence>
<feature type="binding site" evidence="18">
    <location>
        <position position="135"/>
    </location>
    <ligand>
        <name>K(+)</name>
        <dbReference type="ChEBI" id="CHEBI:29103"/>
    </ligand>
</feature>
<dbReference type="InterPro" id="IPR004443">
    <property type="entry name" value="YjeF_N_dom"/>
</dbReference>
<evidence type="ECO:0000256" key="4">
    <source>
        <dbReference type="ARBA" id="ARBA00009524"/>
    </source>
</evidence>
<dbReference type="Pfam" id="PF01256">
    <property type="entry name" value="Carb_kinase"/>
    <property type="match status" value="1"/>
</dbReference>
<keyword evidence="9 18" id="KW-0630">Potassium</keyword>
<keyword evidence="11 18" id="KW-0413">Isomerase</keyword>
<proteinExistence type="inferred from homology"/>
<dbReference type="OrthoDB" id="9806925at2"/>
<dbReference type="Gene3D" id="3.40.50.10260">
    <property type="entry name" value="YjeF N-terminal domain"/>
    <property type="match status" value="2"/>
</dbReference>
<dbReference type="GO" id="GO:0052855">
    <property type="term" value="F:ADP-dependent NAD(P)H-hydrate dehydratase activity"/>
    <property type="evidence" value="ECO:0007669"/>
    <property type="project" value="UniProtKB-UniRule"/>
</dbReference>
<keyword evidence="7 17" id="KW-0067">ATP-binding</keyword>
<comment type="catalytic activity">
    <reaction evidence="15 17 19">
        <text>(6S)-NADHX + ADP = AMP + phosphate + NADH + H(+)</text>
        <dbReference type="Rhea" id="RHEA:32223"/>
        <dbReference type="ChEBI" id="CHEBI:15378"/>
        <dbReference type="ChEBI" id="CHEBI:43474"/>
        <dbReference type="ChEBI" id="CHEBI:57945"/>
        <dbReference type="ChEBI" id="CHEBI:64074"/>
        <dbReference type="ChEBI" id="CHEBI:456215"/>
        <dbReference type="ChEBI" id="CHEBI:456216"/>
        <dbReference type="EC" id="4.2.1.136"/>
    </reaction>
</comment>
<keyword evidence="5 18" id="KW-0479">Metal-binding</keyword>
<dbReference type="AlphaFoldDB" id="A0A0D6PAE3"/>
<comment type="function">
    <text evidence="14 19">Bifunctional enzyme that catalyzes the epimerization of the S- and R-forms of NAD(P)HX and the dehydration of the S-form of NAD(P)HX at the expense of ADP, which is converted to AMP. This allows the repair of both epimers of NAD(P)HX, a damaged form of NAD(P)H that is a result of enzymatic or heat-dependent hydration.</text>
</comment>
<dbReference type="SUPFAM" id="SSF64153">
    <property type="entry name" value="YjeF N-terminal domain-like"/>
    <property type="match status" value="1"/>
</dbReference>
<dbReference type="EC" id="4.2.1.136" evidence="19"/>
<dbReference type="HAMAP" id="MF_01965">
    <property type="entry name" value="NADHX_dehydratase"/>
    <property type="match status" value="1"/>
</dbReference>
<evidence type="ECO:0000256" key="7">
    <source>
        <dbReference type="ARBA" id="ARBA00022840"/>
    </source>
</evidence>
<evidence type="ECO:0000256" key="3">
    <source>
        <dbReference type="ARBA" id="ARBA00006001"/>
    </source>
</evidence>
<feature type="binding site" evidence="18">
    <location>
        <begin position="63"/>
        <end position="67"/>
    </location>
    <ligand>
        <name>(6S)-NADPHX</name>
        <dbReference type="ChEBI" id="CHEBI:64076"/>
    </ligand>
</feature>
<dbReference type="Pfam" id="PF03853">
    <property type="entry name" value="YjeF_N"/>
    <property type="match status" value="2"/>
</dbReference>
<evidence type="ECO:0000256" key="18">
    <source>
        <dbReference type="HAMAP-Rule" id="MF_01966"/>
    </source>
</evidence>
<comment type="subunit">
    <text evidence="17">Homotetramer.</text>
</comment>
<evidence type="ECO:0000313" key="23">
    <source>
        <dbReference type="Proteomes" id="UP000032668"/>
    </source>
</evidence>
<comment type="catalytic activity">
    <reaction evidence="1 18 19">
        <text>(6R)-NADHX = (6S)-NADHX</text>
        <dbReference type="Rhea" id="RHEA:32215"/>
        <dbReference type="ChEBI" id="CHEBI:64074"/>
        <dbReference type="ChEBI" id="CHEBI:64075"/>
        <dbReference type="EC" id="5.1.99.6"/>
    </reaction>
</comment>
<keyword evidence="10 17" id="KW-0520">NAD</keyword>
<dbReference type="NCBIfam" id="TIGR00196">
    <property type="entry name" value="yjeF_cterm"/>
    <property type="match status" value="1"/>
</dbReference>
<reference evidence="22 23" key="1">
    <citation type="submission" date="2012-11" db="EMBL/GenBank/DDBJ databases">
        <title>Whole genome sequence of Acidocella aminolytica 101 = DSM 11237.</title>
        <authorList>
            <person name="Azuma Y."/>
            <person name="Higashiura N."/>
            <person name="Hirakawa H."/>
            <person name="Matsushita K."/>
        </authorList>
    </citation>
    <scope>NUCLEOTIDE SEQUENCE [LARGE SCALE GENOMIC DNA]</scope>
    <source>
        <strain evidence="23">101 / DSM 11237</strain>
    </source>
</reference>
<keyword evidence="12 17" id="KW-0456">Lyase</keyword>
<evidence type="ECO:0000256" key="16">
    <source>
        <dbReference type="ARBA" id="ARBA00049209"/>
    </source>
</evidence>
<dbReference type="Gene3D" id="3.40.1190.20">
    <property type="match status" value="1"/>
</dbReference>
<evidence type="ECO:0000256" key="5">
    <source>
        <dbReference type="ARBA" id="ARBA00022723"/>
    </source>
</evidence>
<dbReference type="HAMAP" id="MF_01966">
    <property type="entry name" value="NADHX_epimerase"/>
    <property type="match status" value="1"/>
</dbReference>
<dbReference type="CDD" id="cd01171">
    <property type="entry name" value="YXKO-related"/>
    <property type="match status" value="1"/>
</dbReference>
<organism evidence="22 23">
    <name type="scientific">Acidocella aminolytica 101 = DSM 11237</name>
    <dbReference type="NCBI Taxonomy" id="1120923"/>
    <lineage>
        <taxon>Bacteria</taxon>
        <taxon>Pseudomonadati</taxon>
        <taxon>Pseudomonadota</taxon>
        <taxon>Alphaproteobacteria</taxon>
        <taxon>Acetobacterales</taxon>
        <taxon>Acidocellaceae</taxon>
        <taxon>Acidocella</taxon>
    </lineage>
</organism>
<keyword evidence="6 17" id="KW-0547">Nucleotide-binding</keyword>
<dbReference type="GO" id="GO:0052856">
    <property type="term" value="F:NAD(P)HX epimerase activity"/>
    <property type="evidence" value="ECO:0007669"/>
    <property type="project" value="UniProtKB-UniRule"/>
</dbReference>
<keyword evidence="23" id="KW-1185">Reference proteome</keyword>
<dbReference type="Proteomes" id="UP000032668">
    <property type="component" value="Unassembled WGS sequence"/>
</dbReference>
<protein>
    <recommendedName>
        <fullName evidence="19">Bifunctional NAD(P)H-hydrate repair enzyme</fullName>
    </recommendedName>
    <alternativeName>
        <fullName evidence="19">Nicotinamide nucleotide repair protein</fullName>
    </alternativeName>
    <domain>
        <recommendedName>
            <fullName evidence="19">ADP-dependent (S)-NAD(P)H-hydrate dehydratase</fullName>
            <ecNumber evidence="19">4.2.1.136</ecNumber>
        </recommendedName>
        <alternativeName>
            <fullName evidence="19">ADP-dependent NAD(P)HX dehydratase</fullName>
        </alternativeName>
    </domain>
    <domain>
        <recommendedName>
            <fullName evidence="19">NAD(P)H-hydrate epimerase</fullName>
            <ecNumber evidence="19">5.1.99.6</ecNumber>
        </recommendedName>
    </domain>
</protein>
<comment type="function">
    <text evidence="17">Catalyzes the dehydration of the S-form of NAD(P)HX at the expense of ADP, which is converted to AMP. Together with NAD(P)HX epimerase, which catalyzes the epimerization of the S- and R-forms, the enzyme allows the repair of both epimers of NAD(P)HX, a damaged form of NAD(P)H that is a result of enzymatic or heat-dependent hydration.</text>
</comment>
<keyword evidence="8 17" id="KW-0521">NADP</keyword>
<accession>A0A0D6PAE3</accession>
<evidence type="ECO:0000256" key="2">
    <source>
        <dbReference type="ARBA" id="ARBA00000909"/>
    </source>
</evidence>
<sequence>MAYSFERPESFTGALLTPVQMAQADALAGDTARLMEAAGRAIARSIMRRCKKVPVLVLAGPGNNGGDGRVAARYLAWEGWPVRVRDFRTADPAEVARAGLVVDAIFGAGLSRDLDEHTISLLRAAKNLVAVDVPSGLDGASGQVRGFAPQAAFTVTFVRKKPGHLLFPGRALCGEVLLRDIGMPVSIIGRVGPDIWENSPSLFTLPPRDTGGHKYTSGEVTILSGTLPGAARLAAMAARRAGAGMVSLAAADASPLPEAGIILRHDPLDRLLEDPRRLHWVVGPGLGVAAAGVALARLLQTPGLAILADADALTACAGTPKKLRGVCVITPHEGEFTRLFGTIGPDKIAAARRAAALTGAVTVLKGPDTVIAAPEGTAVINANAPPWLATGGTGDVLSGLIAALLTRGMAPFPAACAGVWLHGAAAQEAGPGMLAEDLPSILGHITQG</sequence>
<dbReference type="GO" id="GO:0016301">
    <property type="term" value="F:kinase activity"/>
    <property type="evidence" value="ECO:0007669"/>
    <property type="project" value="UniProtKB-KW"/>
</dbReference>
<evidence type="ECO:0000256" key="8">
    <source>
        <dbReference type="ARBA" id="ARBA00022857"/>
    </source>
</evidence>
<gene>
    <name evidence="18" type="primary">nnrE</name>
    <name evidence="17" type="synonym">nnrD</name>
    <name evidence="22" type="ORF">Aam_007_007</name>
</gene>
<dbReference type="PROSITE" id="PS51383">
    <property type="entry name" value="YJEF_C_3"/>
    <property type="match status" value="1"/>
</dbReference>
<evidence type="ECO:0000256" key="14">
    <source>
        <dbReference type="ARBA" id="ARBA00025153"/>
    </source>
</evidence>
<comment type="similarity">
    <text evidence="17">Belongs to the NnrD/CARKD family.</text>
</comment>
<dbReference type="GO" id="GO:0005524">
    <property type="term" value="F:ATP binding"/>
    <property type="evidence" value="ECO:0007669"/>
    <property type="project" value="UniProtKB-UniRule"/>
</dbReference>
<dbReference type="EMBL" id="BANC01000007">
    <property type="protein sequence ID" value="GAN78720.1"/>
    <property type="molecule type" value="Genomic_DNA"/>
</dbReference>
<dbReference type="PROSITE" id="PS01050">
    <property type="entry name" value="YJEF_C_2"/>
    <property type="match status" value="1"/>
</dbReference>
<feature type="binding site" evidence="18">
    <location>
        <begin position="107"/>
        <end position="113"/>
    </location>
    <ligand>
        <name>(6S)-NADPHX</name>
        <dbReference type="ChEBI" id="CHEBI:64076"/>
    </ligand>
</feature>
<feature type="domain" description="YjeF N-terminal" evidence="21">
    <location>
        <begin position="19"/>
        <end position="189"/>
    </location>
</feature>
<comment type="similarity">
    <text evidence="3 19">In the N-terminal section; belongs to the NnrE/AIBP family.</text>
</comment>
<evidence type="ECO:0000256" key="10">
    <source>
        <dbReference type="ARBA" id="ARBA00023027"/>
    </source>
</evidence>
<dbReference type="EC" id="5.1.99.6" evidence="19"/>
<dbReference type="InterPro" id="IPR036652">
    <property type="entry name" value="YjeF_N_dom_sf"/>
</dbReference>
<feature type="binding site" evidence="17">
    <location>
        <position position="285"/>
    </location>
    <ligand>
        <name>(6S)-NADPHX</name>
        <dbReference type="ChEBI" id="CHEBI:64076"/>
    </ligand>
</feature>
<feature type="binding site" evidence="18">
    <location>
        <position position="103"/>
    </location>
    <ligand>
        <name>K(+)</name>
        <dbReference type="ChEBI" id="CHEBI:29103"/>
    </ligand>
</feature>
<dbReference type="InterPro" id="IPR017953">
    <property type="entry name" value="Carbohydrate_kinase_pred_CS"/>
</dbReference>
<comment type="caution">
    <text evidence="18">Lacks conserved residue(s) required for the propagation of feature annotation.</text>
</comment>
<comment type="similarity">
    <text evidence="18">Belongs to the NnrE/AIBP family.</text>
</comment>
<comment type="caution">
    <text evidence="22">The sequence shown here is derived from an EMBL/GenBank/DDBJ whole genome shotgun (WGS) entry which is preliminary data.</text>
</comment>
<evidence type="ECO:0000256" key="1">
    <source>
        <dbReference type="ARBA" id="ARBA00000013"/>
    </source>
</evidence>
<feature type="binding site" evidence="17">
    <location>
        <position position="394"/>
    </location>
    <ligand>
        <name>AMP</name>
        <dbReference type="ChEBI" id="CHEBI:456215"/>
    </ligand>
</feature>
<dbReference type="STRING" id="1120923.SAMN02746095_01181"/>
<comment type="cofactor">
    <cofactor evidence="17">
        <name>Mg(2+)</name>
        <dbReference type="ChEBI" id="CHEBI:18420"/>
    </cofactor>
</comment>
<feature type="binding site" evidence="18">
    <location>
        <position position="132"/>
    </location>
    <ligand>
        <name>(6S)-NADPHX</name>
        <dbReference type="ChEBI" id="CHEBI:64076"/>
    </ligand>
</feature>
<keyword evidence="22" id="KW-0808">Transferase</keyword>
<evidence type="ECO:0000256" key="12">
    <source>
        <dbReference type="ARBA" id="ARBA00023239"/>
    </source>
</evidence>
<dbReference type="InterPro" id="IPR000631">
    <property type="entry name" value="CARKD"/>
</dbReference>
<keyword evidence="13" id="KW-0511">Multifunctional enzyme</keyword>
<dbReference type="InterPro" id="IPR030677">
    <property type="entry name" value="Nnr"/>
</dbReference>
<evidence type="ECO:0000256" key="9">
    <source>
        <dbReference type="ARBA" id="ARBA00022958"/>
    </source>
</evidence>
<comment type="function">
    <text evidence="18">Catalyzes the epimerization of the S- and R-forms of NAD(P)HX, a damaged form of NAD(P)H that is a result of enzymatic or heat-dependent hydration. This is a prerequisite for the S-specific NAD(P)H-hydrate dehydratase to allow the repair of both epimers of NAD(P)HX.</text>
</comment>
<comment type="similarity">
    <text evidence="4 19">In the C-terminal section; belongs to the NnrD/CARKD family.</text>
</comment>
<dbReference type="SUPFAM" id="SSF53613">
    <property type="entry name" value="Ribokinase-like"/>
    <property type="match status" value="1"/>
</dbReference>
<feature type="binding site" evidence="17">
    <location>
        <position position="230"/>
    </location>
    <ligand>
        <name>(6S)-NADPHX</name>
        <dbReference type="ChEBI" id="CHEBI:64076"/>
    </ligand>
</feature>
<feature type="binding site" evidence="17">
    <location>
        <position position="332"/>
    </location>
    <ligand>
        <name>(6S)-NADPHX</name>
        <dbReference type="ChEBI" id="CHEBI:64076"/>
    </ligand>
</feature>
<evidence type="ECO:0000256" key="19">
    <source>
        <dbReference type="PIRNR" id="PIRNR017184"/>
    </source>
</evidence>
<dbReference type="GO" id="GO:0046872">
    <property type="term" value="F:metal ion binding"/>
    <property type="evidence" value="ECO:0007669"/>
    <property type="project" value="UniProtKB-UniRule"/>
</dbReference>
<name>A0A0D6PAE3_9PROT</name>
<dbReference type="GO" id="GO:0110051">
    <property type="term" value="P:metabolite repair"/>
    <property type="evidence" value="ECO:0007669"/>
    <property type="project" value="TreeGrafter"/>
</dbReference>
<dbReference type="PANTHER" id="PTHR12592">
    <property type="entry name" value="ATP-DEPENDENT (S)-NAD(P)H-HYDRATE DEHYDRATASE FAMILY MEMBER"/>
    <property type="match status" value="1"/>
</dbReference>
<dbReference type="InterPro" id="IPR029056">
    <property type="entry name" value="Ribokinase-like"/>
</dbReference>
<feature type="binding site" evidence="17">
    <location>
        <position position="395"/>
    </location>
    <ligand>
        <name>(6S)-NADPHX</name>
        <dbReference type="ChEBI" id="CHEBI:64076"/>
    </ligand>
</feature>
<comment type="catalytic activity">
    <reaction evidence="2 18 19">
        <text>(6R)-NADPHX = (6S)-NADPHX</text>
        <dbReference type="Rhea" id="RHEA:32227"/>
        <dbReference type="ChEBI" id="CHEBI:64076"/>
        <dbReference type="ChEBI" id="CHEBI:64077"/>
        <dbReference type="EC" id="5.1.99.6"/>
    </reaction>
</comment>
<dbReference type="PIRSF" id="PIRSF017184">
    <property type="entry name" value="Nnr"/>
    <property type="match status" value="1"/>
</dbReference>
<feature type="domain" description="YjeF C-terminal" evidence="20">
    <location>
        <begin position="197"/>
        <end position="448"/>
    </location>
</feature>
<evidence type="ECO:0000313" key="22">
    <source>
        <dbReference type="EMBL" id="GAN78720.1"/>
    </source>
</evidence>
<feature type="binding site" evidence="18">
    <location>
        <position position="64"/>
    </location>
    <ligand>
        <name>K(+)</name>
        <dbReference type="ChEBI" id="CHEBI:29103"/>
    </ligand>
</feature>
<comment type="catalytic activity">
    <reaction evidence="16 17 19">
        <text>(6S)-NADPHX + ADP = AMP + phosphate + NADPH + H(+)</text>
        <dbReference type="Rhea" id="RHEA:32235"/>
        <dbReference type="ChEBI" id="CHEBI:15378"/>
        <dbReference type="ChEBI" id="CHEBI:43474"/>
        <dbReference type="ChEBI" id="CHEBI:57783"/>
        <dbReference type="ChEBI" id="CHEBI:64076"/>
        <dbReference type="ChEBI" id="CHEBI:456215"/>
        <dbReference type="ChEBI" id="CHEBI:456216"/>
        <dbReference type="EC" id="4.2.1.136"/>
    </reaction>
</comment>
<evidence type="ECO:0000256" key="15">
    <source>
        <dbReference type="ARBA" id="ARBA00048238"/>
    </source>
</evidence>
<evidence type="ECO:0000256" key="17">
    <source>
        <dbReference type="HAMAP-Rule" id="MF_01965"/>
    </source>
</evidence>
<evidence type="ECO:0000256" key="6">
    <source>
        <dbReference type="ARBA" id="ARBA00022741"/>
    </source>
</evidence>